<dbReference type="GO" id="GO:0008270">
    <property type="term" value="F:zinc ion binding"/>
    <property type="evidence" value="ECO:0007669"/>
    <property type="project" value="UniProtKB-UniRule"/>
</dbReference>
<feature type="domain" description="VWFA" evidence="14">
    <location>
        <begin position="89"/>
        <end position="265"/>
    </location>
</feature>
<dbReference type="InterPro" id="IPR012170">
    <property type="entry name" value="TFIIH_SSL1/p44"/>
</dbReference>
<name>A0A0L0HAK2_SPIPD</name>
<feature type="compositionally biased region" description="Polar residues" evidence="13">
    <location>
        <begin position="149"/>
        <end position="162"/>
    </location>
</feature>
<evidence type="ECO:0000256" key="2">
    <source>
        <dbReference type="ARBA" id="ARBA00006092"/>
    </source>
</evidence>
<keyword evidence="8 11" id="KW-0804">Transcription</keyword>
<evidence type="ECO:0000256" key="1">
    <source>
        <dbReference type="ARBA" id="ARBA00004123"/>
    </source>
</evidence>
<dbReference type="InterPro" id="IPR004595">
    <property type="entry name" value="TFIIH_C1-like_dom"/>
</dbReference>
<dbReference type="STRING" id="645134.A0A0L0HAK2"/>
<dbReference type="AlphaFoldDB" id="A0A0L0HAK2"/>
<comment type="function">
    <text evidence="11">Component of the general transcription and DNA repair factor IIH (TFIIH) core complex, which is involved in general and transcription-coupled nucleotide excision repair (NER) of damaged DNA and, when complexed to TFIIK, in RNA transcription by RNA polymerase II.</text>
</comment>
<reference evidence="15 16" key="1">
    <citation type="submission" date="2009-08" db="EMBL/GenBank/DDBJ databases">
        <title>The Genome Sequence of Spizellomyces punctatus strain DAOM BR117.</title>
        <authorList>
            <consortium name="The Broad Institute Genome Sequencing Platform"/>
            <person name="Russ C."/>
            <person name="Cuomo C."/>
            <person name="Shea T."/>
            <person name="Young S.K."/>
            <person name="Zeng Q."/>
            <person name="Koehrsen M."/>
            <person name="Haas B."/>
            <person name="Borodovsky M."/>
            <person name="Guigo R."/>
            <person name="Alvarado L."/>
            <person name="Berlin A."/>
            <person name="Bochicchio J."/>
            <person name="Borenstein D."/>
            <person name="Chapman S."/>
            <person name="Chen Z."/>
            <person name="Engels R."/>
            <person name="Freedman E."/>
            <person name="Gellesch M."/>
            <person name="Goldberg J."/>
            <person name="Griggs A."/>
            <person name="Gujja S."/>
            <person name="Heiman D."/>
            <person name="Hepburn T."/>
            <person name="Howarth C."/>
            <person name="Jen D."/>
            <person name="Larson L."/>
            <person name="Lewis B."/>
            <person name="Mehta T."/>
            <person name="Park D."/>
            <person name="Pearson M."/>
            <person name="Roberts A."/>
            <person name="Saif S."/>
            <person name="Shenoy N."/>
            <person name="Sisk P."/>
            <person name="Stolte C."/>
            <person name="Sykes S."/>
            <person name="Thomson T."/>
            <person name="Walk T."/>
            <person name="White J."/>
            <person name="Yandava C."/>
            <person name="Burger G."/>
            <person name="Gray M.W."/>
            <person name="Holland P.W.H."/>
            <person name="King N."/>
            <person name="Lang F.B.F."/>
            <person name="Roger A.J."/>
            <person name="Ruiz-Trillo I."/>
            <person name="Lander E."/>
            <person name="Nusbaum C."/>
        </authorList>
    </citation>
    <scope>NUCLEOTIDE SEQUENCE [LARGE SCALE GENOMIC DNA]</scope>
    <source>
        <strain evidence="15 16">DAOM BR117</strain>
    </source>
</reference>
<dbReference type="InterPro" id="IPR013087">
    <property type="entry name" value="Znf_C2H2_type"/>
</dbReference>
<organism evidence="15 16">
    <name type="scientific">Spizellomyces punctatus (strain DAOM BR117)</name>
    <dbReference type="NCBI Taxonomy" id="645134"/>
    <lineage>
        <taxon>Eukaryota</taxon>
        <taxon>Fungi</taxon>
        <taxon>Fungi incertae sedis</taxon>
        <taxon>Chytridiomycota</taxon>
        <taxon>Chytridiomycota incertae sedis</taxon>
        <taxon>Chytridiomycetes</taxon>
        <taxon>Spizellomycetales</taxon>
        <taxon>Spizellomycetaceae</taxon>
        <taxon>Spizellomyces</taxon>
    </lineage>
</organism>
<evidence type="ECO:0000259" key="14">
    <source>
        <dbReference type="PROSITE" id="PS50234"/>
    </source>
</evidence>
<accession>A0A0L0HAK2</accession>
<feature type="region of interest" description="Disordered" evidence="13">
    <location>
        <begin position="149"/>
        <end position="173"/>
    </location>
</feature>
<feature type="zinc finger region" description="C4-type" evidence="12">
    <location>
        <begin position="308"/>
        <end position="325"/>
    </location>
</feature>
<dbReference type="InterPro" id="IPR046349">
    <property type="entry name" value="C1-like_sf"/>
</dbReference>
<dbReference type="InterPro" id="IPR013083">
    <property type="entry name" value="Znf_RING/FYVE/PHD"/>
</dbReference>
<dbReference type="eggNOG" id="KOG2807">
    <property type="taxonomic scope" value="Eukaryota"/>
</dbReference>
<evidence type="ECO:0000313" key="16">
    <source>
        <dbReference type="Proteomes" id="UP000053201"/>
    </source>
</evidence>
<dbReference type="CDD" id="cd01453">
    <property type="entry name" value="vWA_transcription_factor_IIH_type"/>
    <property type="match status" value="1"/>
</dbReference>
<dbReference type="OMA" id="INWVEVP"/>
<dbReference type="GO" id="GO:0061630">
    <property type="term" value="F:ubiquitin protein ligase activity"/>
    <property type="evidence" value="ECO:0007669"/>
    <property type="project" value="EnsemblFungi"/>
</dbReference>
<evidence type="ECO:0000256" key="6">
    <source>
        <dbReference type="ARBA" id="ARBA00022833"/>
    </source>
</evidence>
<dbReference type="EMBL" id="KQ257460">
    <property type="protein sequence ID" value="KNC98570.1"/>
    <property type="molecule type" value="Genomic_DNA"/>
</dbReference>
<dbReference type="GO" id="GO:0006367">
    <property type="term" value="P:transcription initiation at RNA polymerase II promoter"/>
    <property type="evidence" value="ECO:0007669"/>
    <property type="project" value="EnsemblFungi"/>
</dbReference>
<dbReference type="PANTHER" id="PTHR12695:SF2">
    <property type="entry name" value="GENERAL TRANSCRIPTION FACTOR IIH SUBUNIT 2-RELATED"/>
    <property type="match status" value="1"/>
</dbReference>
<sequence>MSHTLKPPKRKSSAKGIGAIDIDDDEGHDLMGASGQGYSWEEEYKRSWDILQEDEQGSLQGVVASIQQQLKRRRLHRDTATVQRGIIRHLYLVIDLSRAMAELDLKPSRIECTMRLAEEFIGEYFDQNPLSQLGIIITRDGLAEQLTELTGNPTDHTSALQKRSNREPKGEPSLQNALELARTSLAHVPSHGSREILVLYASLTTCDPDNILDTLESLKRECIRVSMVGLSAEVQVCRTICRETKGTYNVVLNEMHYKDILFENIPPPVATAQRTASLIQMGFPTTRTYEEPTLCACHHKLIRKGYVCPRCSSTVCEIPTDCPVCSLTLVSSPLLARSYHHLFPVENYKEIGWAGVLSTMPKHCFSCLVPFHGPPQSMSHRRLSTAGNTGGGTAIGIGSGRFECPKCKEQFCLECDAYVHDVLHNCPGCVNR</sequence>
<proteinExistence type="inferred from homology"/>
<comment type="subcellular location">
    <subcellularLocation>
        <location evidence="1 11">Nucleus</location>
    </subcellularLocation>
</comment>
<keyword evidence="5" id="KW-0863">Zinc-finger</keyword>
<keyword evidence="6 11" id="KW-0862">Zinc</keyword>
<keyword evidence="7 11" id="KW-0805">Transcription regulation</keyword>
<dbReference type="SUPFAM" id="SSF57889">
    <property type="entry name" value="Cysteine-rich domain"/>
    <property type="match status" value="1"/>
</dbReference>
<keyword evidence="4" id="KW-0227">DNA damage</keyword>
<dbReference type="NCBIfam" id="TIGR00622">
    <property type="entry name" value="ssl1"/>
    <property type="match status" value="1"/>
</dbReference>
<dbReference type="PROSITE" id="PS00028">
    <property type="entry name" value="ZINC_FINGER_C2H2_1"/>
    <property type="match status" value="1"/>
</dbReference>
<dbReference type="GO" id="GO:0005675">
    <property type="term" value="C:transcription factor TFIIH holo complex"/>
    <property type="evidence" value="ECO:0007669"/>
    <property type="project" value="UniProtKB-UniRule"/>
</dbReference>
<dbReference type="GO" id="GO:0000112">
    <property type="term" value="C:nucleotide-excision repair factor 3 complex"/>
    <property type="evidence" value="ECO:0007669"/>
    <property type="project" value="EnsemblFungi"/>
</dbReference>
<keyword evidence="10 11" id="KW-0539">Nucleus</keyword>
<dbReference type="Gene3D" id="3.30.40.10">
    <property type="entry name" value="Zinc/RING finger domain, C3HC4 (zinc finger)"/>
    <property type="match status" value="1"/>
</dbReference>
<dbReference type="InterPro" id="IPR036465">
    <property type="entry name" value="vWFA_dom_sf"/>
</dbReference>
<evidence type="ECO:0000256" key="7">
    <source>
        <dbReference type="ARBA" id="ARBA00023015"/>
    </source>
</evidence>
<evidence type="ECO:0000256" key="4">
    <source>
        <dbReference type="ARBA" id="ARBA00022763"/>
    </source>
</evidence>
<dbReference type="FunCoup" id="A0A0L0HAK2">
    <property type="interactions" value="338"/>
</dbReference>
<dbReference type="VEuPathDB" id="FungiDB:SPPG_06255"/>
<evidence type="ECO:0000256" key="10">
    <source>
        <dbReference type="ARBA" id="ARBA00023242"/>
    </source>
</evidence>
<dbReference type="SMART" id="SM00327">
    <property type="entry name" value="VWA"/>
    <property type="match status" value="1"/>
</dbReference>
<keyword evidence="9" id="KW-0234">DNA repair</keyword>
<dbReference type="OrthoDB" id="284275at2759"/>
<evidence type="ECO:0000256" key="8">
    <source>
        <dbReference type="ARBA" id="ARBA00023163"/>
    </source>
</evidence>
<protein>
    <recommendedName>
        <fullName evidence="11">General transcription and DNA repair factor IIH</fullName>
    </recommendedName>
</protein>
<dbReference type="Pfam" id="PF07975">
    <property type="entry name" value="C1_4"/>
    <property type="match status" value="1"/>
</dbReference>
<dbReference type="GO" id="GO:0016251">
    <property type="term" value="F:RNA polymerase II general transcription initiation factor activity"/>
    <property type="evidence" value="ECO:0007669"/>
    <property type="project" value="EnsemblFungi"/>
</dbReference>
<dbReference type="InterPro" id="IPR007198">
    <property type="entry name" value="Ssl1-like"/>
</dbReference>
<dbReference type="Gene3D" id="3.40.50.410">
    <property type="entry name" value="von Willebrand factor, type A domain"/>
    <property type="match status" value="1"/>
</dbReference>
<comment type="similarity">
    <text evidence="2 11">Belongs to the GTF2H2 family.</text>
</comment>
<evidence type="ECO:0000256" key="11">
    <source>
        <dbReference type="PIRNR" id="PIRNR015919"/>
    </source>
</evidence>
<dbReference type="RefSeq" id="XP_016606610.1">
    <property type="nucleotide sequence ID" value="XM_016754468.1"/>
</dbReference>
<evidence type="ECO:0000256" key="13">
    <source>
        <dbReference type="SAM" id="MobiDB-lite"/>
    </source>
</evidence>
<dbReference type="Pfam" id="PF04056">
    <property type="entry name" value="Ssl1"/>
    <property type="match status" value="1"/>
</dbReference>
<dbReference type="PROSITE" id="PS50234">
    <property type="entry name" value="VWFA"/>
    <property type="match status" value="1"/>
</dbReference>
<dbReference type="PANTHER" id="PTHR12695">
    <property type="entry name" value="GENERAL TRANSCRIPTION FACTOR IIH SUBUNIT 2"/>
    <property type="match status" value="1"/>
</dbReference>
<keyword evidence="16" id="KW-1185">Reference proteome</keyword>
<evidence type="ECO:0000256" key="12">
    <source>
        <dbReference type="PIRSR" id="PIRSR015919-1"/>
    </source>
</evidence>
<gene>
    <name evidence="15" type="ORF">SPPG_06255</name>
</gene>
<dbReference type="PIRSF" id="PIRSF015919">
    <property type="entry name" value="TFIIH_SSL1"/>
    <property type="match status" value="1"/>
</dbReference>
<dbReference type="GeneID" id="27689578"/>
<dbReference type="GO" id="GO:0000439">
    <property type="term" value="C:transcription factor TFIIH core complex"/>
    <property type="evidence" value="ECO:0007669"/>
    <property type="project" value="UniProtKB-UniRule"/>
</dbReference>
<dbReference type="SUPFAM" id="SSF53300">
    <property type="entry name" value="vWA-like"/>
    <property type="match status" value="1"/>
</dbReference>
<dbReference type="InParanoid" id="A0A0L0HAK2"/>
<keyword evidence="3 11" id="KW-0479">Metal-binding</keyword>
<dbReference type="FunFam" id="3.40.50.410:FF:000015">
    <property type="entry name" value="General transcription factor IIH subunit 2"/>
    <property type="match status" value="1"/>
</dbReference>
<dbReference type="GO" id="GO:0006357">
    <property type="term" value="P:regulation of transcription by RNA polymerase II"/>
    <property type="evidence" value="ECO:0007669"/>
    <property type="project" value="UniProtKB-UniRule"/>
</dbReference>
<dbReference type="GO" id="GO:0006289">
    <property type="term" value="P:nucleotide-excision repair"/>
    <property type="evidence" value="ECO:0007669"/>
    <property type="project" value="UniProtKB-UniRule"/>
</dbReference>
<evidence type="ECO:0000256" key="9">
    <source>
        <dbReference type="ARBA" id="ARBA00023204"/>
    </source>
</evidence>
<dbReference type="InterPro" id="IPR002035">
    <property type="entry name" value="VWF_A"/>
</dbReference>
<evidence type="ECO:0000256" key="5">
    <source>
        <dbReference type="ARBA" id="ARBA00022771"/>
    </source>
</evidence>
<evidence type="ECO:0000313" key="15">
    <source>
        <dbReference type="EMBL" id="KNC98570.1"/>
    </source>
</evidence>
<evidence type="ECO:0000256" key="3">
    <source>
        <dbReference type="ARBA" id="ARBA00022723"/>
    </source>
</evidence>
<dbReference type="SMART" id="SM01047">
    <property type="entry name" value="C1_4"/>
    <property type="match status" value="1"/>
</dbReference>
<dbReference type="Proteomes" id="UP000053201">
    <property type="component" value="Unassembled WGS sequence"/>
</dbReference>